<dbReference type="SMART" id="SM00228">
    <property type="entry name" value="PDZ"/>
    <property type="match status" value="1"/>
</dbReference>
<evidence type="ECO:0000256" key="4">
    <source>
        <dbReference type="SAM" id="Phobius"/>
    </source>
</evidence>
<dbReference type="InterPro" id="IPR051201">
    <property type="entry name" value="Chloro_Bact_Ser_Proteases"/>
</dbReference>
<evidence type="ECO:0000313" key="7">
    <source>
        <dbReference type="Proteomes" id="UP000005947"/>
    </source>
</evidence>
<dbReference type="InterPro" id="IPR009003">
    <property type="entry name" value="Peptidase_S1_PA"/>
</dbReference>
<dbReference type="InterPro" id="IPR001478">
    <property type="entry name" value="PDZ"/>
</dbReference>
<comment type="caution">
    <text evidence="6">The sequence shown here is derived from an EMBL/GenBank/DDBJ whole genome shotgun (WGS) entry which is preliminary data.</text>
</comment>
<feature type="domain" description="PDZ" evidence="5">
    <location>
        <begin position="352"/>
        <end position="443"/>
    </location>
</feature>
<feature type="compositionally biased region" description="Basic and acidic residues" evidence="3">
    <location>
        <begin position="1"/>
        <end position="18"/>
    </location>
</feature>
<feature type="region of interest" description="Disordered" evidence="3">
    <location>
        <begin position="461"/>
        <end position="505"/>
    </location>
</feature>
<organism evidence="6 7">
    <name type="scientific">Fannyhessea vaginae DSM 15829</name>
    <dbReference type="NCBI Taxonomy" id="525256"/>
    <lineage>
        <taxon>Bacteria</taxon>
        <taxon>Bacillati</taxon>
        <taxon>Actinomycetota</taxon>
        <taxon>Coriobacteriia</taxon>
        <taxon>Coriobacteriales</taxon>
        <taxon>Atopobiaceae</taxon>
        <taxon>Fannyhessea</taxon>
    </lineage>
</organism>
<keyword evidence="4" id="KW-1133">Transmembrane helix</keyword>
<evidence type="ECO:0000313" key="6">
    <source>
        <dbReference type="EMBL" id="EGF22908.1"/>
    </source>
</evidence>
<dbReference type="InterPro" id="IPR036034">
    <property type="entry name" value="PDZ_sf"/>
</dbReference>
<name>F1T603_9ACTN</name>
<dbReference type="AlphaFoldDB" id="F1T603"/>
<keyword evidence="1" id="KW-0645">Protease</keyword>
<feature type="region of interest" description="Disordered" evidence="3">
    <location>
        <begin position="1"/>
        <end position="57"/>
    </location>
</feature>
<dbReference type="Gene3D" id="2.40.10.120">
    <property type="match status" value="1"/>
</dbReference>
<evidence type="ECO:0000256" key="1">
    <source>
        <dbReference type="ARBA" id="ARBA00022670"/>
    </source>
</evidence>
<dbReference type="SUPFAM" id="SSF50494">
    <property type="entry name" value="Trypsin-like serine proteases"/>
    <property type="match status" value="1"/>
</dbReference>
<evidence type="ECO:0000259" key="5">
    <source>
        <dbReference type="PROSITE" id="PS50106"/>
    </source>
</evidence>
<dbReference type="CDD" id="cd06779">
    <property type="entry name" value="cpPDZ_Deg_HtrA-like"/>
    <property type="match status" value="1"/>
</dbReference>
<keyword evidence="7" id="KW-1185">Reference proteome</keyword>
<dbReference type="PANTHER" id="PTHR43343:SF3">
    <property type="entry name" value="PROTEASE DO-LIKE 8, CHLOROPLASTIC"/>
    <property type="match status" value="1"/>
</dbReference>
<dbReference type="GO" id="GO:0006508">
    <property type="term" value="P:proteolysis"/>
    <property type="evidence" value="ECO:0007669"/>
    <property type="project" value="UniProtKB-KW"/>
</dbReference>
<dbReference type="SUPFAM" id="SSF50156">
    <property type="entry name" value="PDZ domain-like"/>
    <property type="match status" value="1"/>
</dbReference>
<feature type="compositionally biased region" description="Polar residues" evidence="3">
    <location>
        <begin position="20"/>
        <end position="32"/>
    </location>
</feature>
<dbReference type="Gene3D" id="2.30.42.10">
    <property type="match status" value="1"/>
</dbReference>
<dbReference type="PROSITE" id="PS50106">
    <property type="entry name" value="PDZ"/>
    <property type="match status" value="1"/>
</dbReference>
<proteinExistence type="predicted"/>
<dbReference type="Pfam" id="PF13180">
    <property type="entry name" value="PDZ_2"/>
    <property type="match status" value="1"/>
</dbReference>
<dbReference type="InterPro" id="IPR001940">
    <property type="entry name" value="Peptidase_S1C"/>
</dbReference>
<reference evidence="6 7" key="1">
    <citation type="submission" date="2011-02" db="EMBL/GenBank/DDBJ databases">
        <authorList>
            <person name="Muzny D."/>
            <person name="Qin X."/>
            <person name="Buhay C."/>
            <person name="Dugan-Rocha S."/>
            <person name="Ding Y."/>
            <person name="Chen G."/>
            <person name="Hawes A."/>
            <person name="Holder M."/>
            <person name="Jhangiani S."/>
            <person name="Johnson A."/>
            <person name="Khan Z."/>
            <person name="Li Z."/>
            <person name="Liu W."/>
            <person name="Liu X."/>
            <person name="Perez L."/>
            <person name="Shen H."/>
            <person name="Wang Q."/>
            <person name="Watt J."/>
            <person name="Xi L."/>
            <person name="Xin Y."/>
            <person name="Zhou J."/>
            <person name="Deng J."/>
            <person name="Jiang H."/>
            <person name="Liu Y."/>
            <person name="Qu J."/>
            <person name="Song X.-Z."/>
            <person name="Zhang L."/>
            <person name="Villasana D."/>
            <person name="Johnson A."/>
            <person name="Liu J."/>
            <person name="Liyanage D."/>
            <person name="Lorensuhewa L."/>
            <person name="Robinson T."/>
            <person name="Song A."/>
            <person name="Song B.-B."/>
            <person name="Dinh H."/>
            <person name="Thornton R."/>
            <person name="Coyle M."/>
            <person name="Francisco L."/>
            <person name="Jackson L."/>
            <person name="Javaid M."/>
            <person name="Korchina V."/>
            <person name="Kovar C."/>
            <person name="Mata R."/>
            <person name="Mathew T."/>
            <person name="Ngo R."/>
            <person name="Nguyen L."/>
            <person name="Nguyen N."/>
            <person name="Okwuonu G."/>
            <person name="Ongeri F."/>
            <person name="Pham C."/>
            <person name="Simmons D."/>
            <person name="Wilczek-Boney K."/>
            <person name="Hale W."/>
            <person name="Jakkamsetti A."/>
            <person name="Pham P."/>
            <person name="Ruth R."/>
            <person name="San Lucas F."/>
            <person name="Warren J."/>
            <person name="Zhang J."/>
            <person name="Zhao Z."/>
            <person name="Zhou C."/>
            <person name="Zhu D."/>
            <person name="Lee S."/>
            <person name="Bess C."/>
            <person name="Blankenburg K."/>
            <person name="Forbes L."/>
            <person name="Fu Q."/>
            <person name="Gubbala S."/>
            <person name="Hirani K."/>
            <person name="Jayaseelan J.C."/>
            <person name="Lara F."/>
            <person name="Munidasa M."/>
            <person name="Palculict T."/>
            <person name="Patil S."/>
            <person name="Pu L.-L."/>
            <person name="Saada N."/>
            <person name="Tang L."/>
            <person name="Weissenberger G."/>
            <person name="Zhu Y."/>
            <person name="Hemphill L."/>
            <person name="Shang Y."/>
            <person name="Youmans B."/>
            <person name="Ayvaz T."/>
            <person name="Ross M."/>
            <person name="Santibanez J."/>
            <person name="Aqrawi P."/>
            <person name="Gross S."/>
            <person name="Joshi V."/>
            <person name="Fowler G."/>
            <person name="Nazareth L."/>
            <person name="Reid J."/>
            <person name="Worley K."/>
            <person name="Petrosino J."/>
            <person name="Highlander S."/>
            <person name="Gibbs R."/>
        </authorList>
    </citation>
    <scope>NUCLEOTIDE SEQUENCE [LARGE SCALE GENOMIC DNA]</scope>
    <source>
        <strain evidence="6 7">DSM 15829</strain>
    </source>
</reference>
<dbReference type="Proteomes" id="UP000005947">
    <property type="component" value="Unassembled WGS sequence"/>
</dbReference>
<keyword evidence="4" id="KW-0472">Membrane</keyword>
<dbReference type="GO" id="GO:0004252">
    <property type="term" value="F:serine-type endopeptidase activity"/>
    <property type="evidence" value="ECO:0007669"/>
    <property type="project" value="InterPro"/>
</dbReference>
<keyword evidence="2" id="KW-0378">Hydrolase</keyword>
<feature type="transmembrane region" description="Helical" evidence="4">
    <location>
        <begin position="106"/>
        <end position="126"/>
    </location>
</feature>
<accession>F1T603</accession>
<evidence type="ECO:0000256" key="3">
    <source>
        <dbReference type="SAM" id="MobiDB-lite"/>
    </source>
</evidence>
<evidence type="ECO:0000256" key="2">
    <source>
        <dbReference type="ARBA" id="ARBA00022801"/>
    </source>
</evidence>
<dbReference type="PANTHER" id="PTHR43343">
    <property type="entry name" value="PEPTIDASE S12"/>
    <property type="match status" value="1"/>
</dbReference>
<dbReference type="Pfam" id="PF13365">
    <property type="entry name" value="Trypsin_2"/>
    <property type="match status" value="1"/>
</dbReference>
<protein>
    <submittedName>
        <fullName evidence="6">Trypsin</fullName>
    </submittedName>
</protein>
<dbReference type="PRINTS" id="PR00834">
    <property type="entry name" value="PROTEASES2C"/>
</dbReference>
<sequence length="516" mass="54533">MPHEKKGVAMNNELEHPQHVNPTAPRQDTSPTDVMDPLVSHSQHEHDQQGKTTSSVPHVSAHVADTVVAPRISTSSAHAQIPCAQTKSDPCKPDTMRKKRHVRTCLVRLGLALILVLAGAGVDFGVQNYLAQTRGHSSQGNSSPLTIDAHDQDTSTAKAAAAKALPSVVSIGVQKAQGSGVGSGVMLDSDGNILTNYHVVANAQAVSVTIANKTYSAKVVGSDPSSDIAVIKADLEGDEVTPIEAADSDKLSVGDWVMSVGSPYGLNQSVSAGIISSLARNQSLRTKSGTTLYTNLIQTDASINPGNSGGALVNAEGKLVGICTLFSSTSGAFSGIGFAIPSNYAMKIAHKILNGEKVTHAYIGLAMQTINAQNASHYRLPVTEGAYVADVAATGPAEKAGIKKGDIITAVDDKEITSADAMILNVRSHEIGQTVRVTVWRDKEKKTFDVTLGSDEALQQQQNTLQKQQSPNADPFGIPKTNEDDSDDSDQNGQGTPNQRKKLQRLKEFIMDLNNL</sequence>
<keyword evidence="4" id="KW-0812">Transmembrane</keyword>
<dbReference type="eggNOG" id="COG0265">
    <property type="taxonomic scope" value="Bacteria"/>
</dbReference>
<gene>
    <name evidence="6" type="ORF">HMPREF0091_10903</name>
</gene>
<dbReference type="EMBL" id="ACGK02000002">
    <property type="protein sequence ID" value="EGF22908.1"/>
    <property type="molecule type" value="Genomic_DNA"/>
</dbReference>